<proteinExistence type="inferred from homology"/>
<dbReference type="InterPro" id="IPR001509">
    <property type="entry name" value="Epimerase_deHydtase"/>
</dbReference>
<dbReference type="EMBL" id="AANZ01000008">
    <property type="protein sequence ID" value="EAQ80537.1"/>
    <property type="molecule type" value="Genomic_DNA"/>
</dbReference>
<evidence type="ECO:0000313" key="3">
    <source>
        <dbReference type="EMBL" id="EAQ80537.1"/>
    </source>
</evidence>
<dbReference type="Pfam" id="PF01370">
    <property type="entry name" value="Epimerase"/>
    <property type="match status" value="1"/>
</dbReference>
<sequence>MKLLITGVCGFVGSVLAKAWLETSAFEIIGLDNLSRSGSELNRNDLRKRGVRLIHGDIRCSSDLQDLPEVDYVIDASANPTVLAGIDGRSNSRQLVEHNLLGTINLLEYCRRVQAGFILLSTSRVYSIAPLTTLDLVMDEGACRPVLDEHAPPGLSAEGVSEDFSTTPPLSLYGATKLASETMALEYGSAYEFPVWVNRCDVMAGSGQFGRAEQGIFSYWIHSWHARKPLRYLGYEGTGIQVRSALSPLDVSPVLEQQMAFSGTPEQRVFNLSGGLENSISLYNLSRWCEQRLGPHQVQADRTPRKFDVPWMVLDSARAKRVWNFQPRISLDMLLNEIADFAQSHPDWLDLVAD</sequence>
<dbReference type="Proteomes" id="UP000004358">
    <property type="component" value="Unassembled WGS sequence"/>
</dbReference>
<accession>A3ZS79</accession>
<comment type="similarity">
    <text evidence="1">Belongs to the NAD(P)-dependent epimerase/dehydratase family.</text>
</comment>
<dbReference type="STRING" id="314230.DSM3645_14365"/>
<reference evidence="3 4" key="1">
    <citation type="submission" date="2006-02" db="EMBL/GenBank/DDBJ databases">
        <authorList>
            <person name="Amann R."/>
            <person name="Ferriera S."/>
            <person name="Johnson J."/>
            <person name="Kravitz S."/>
            <person name="Halpern A."/>
            <person name="Remington K."/>
            <person name="Beeson K."/>
            <person name="Tran B."/>
            <person name="Rogers Y.-H."/>
            <person name="Friedman R."/>
            <person name="Venter J.C."/>
        </authorList>
    </citation>
    <scope>NUCLEOTIDE SEQUENCE [LARGE SCALE GENOMIC DNA]</scope>
    <source>
        <strain evidence="3 4">DSM 3645</strain>
    </source>
</reference>
<dbReference type="PANTHER" id="PTHR43000">
    <property type="entry name" value="DTDP-D-GLUCOSE 4,6-DEHYDRATASE-RELATED"/>
    <property type="match status" value="1"/>
</dbReference>
<dbReference type="RefSeq" id="WP_002650771.1">
    <property type="nucleotide sequence ID" value="NZ_CH672376.1"/>
</dbReference>
<comment type="caution">
    <text evidence="3">The sequence shown here is derived from an EMBL/GenBank/DDBJ whole genome shotgun (WGS) entry which is preliminary data.</text>
</comment>
<organism evidence="3 4">
    <name type="scientific">Blastopirellula marina DSM 3645</name>
    <dbReference type="NCBI Taxonomy" id="314230"/>
    <lineage>
        <taxon>Bacteria</taxon>
        <taxon>Pseudomonadati</taxon>
        <taxon>Planctomycetota</taxon>
        <taxon>Planctomycetia</taxon>
        <taxon>Pirellulales</taxon>
        <taxon>Pirellulaceae</taxon>
        <taxon>Blastopirellula</taxon>
    </lineage>
</organism>
<dbReference type="Gene3D" id="3.40.50.720">
    <property type="entry name" value="NAD(P)-binding Rossmann-like Domain"/>
    <property type="match status" value="1"/>
</dbReference>
<dbReference type="InterPro" id="IPR036291">
    <property type="entry name" value="NAD(P)-bd_dom_sf"/>
</dbReference>
<evidence type="ECO:0000313" key="4">
    <source>
        <dbReference type="Proteomes" id="UP000004358"/>
    </source>
</evidence>
<dbReference type="eggNOG" id="COG0451">
    <property type="taxonomic scope" value="Bacteria"/>
</dbReference>
<evidence type="ECO:0000259" key="2">
    <source>
        <dbReference type="Pfam" id="PF01370"/>
    </source>
</evidence>
<evidence type="ECO:0000256" key="1">
    <source>
        <dbReference type="ARBA" id="ARBA00007637"/>
    </source>
</evidence>
<name>A3ZS79_9BACT</name>
<dbReference type="OrthoDB" id="9811743at2"/>
<dbReference type="AlphaFoldDB" id="A3ZS79"/>
<feature type="domain" description="NAD-dependent epimerase/dehydratase" evidence="2">
    <location>
        <begin position="4"/>
        <end position="246"/>
    </location>
</feature>
<gene>
    <name evidence="3" type="ORF">DSM3645_14365</name>
</gene>
<protein>
    <submittedName>
        <fullName evidence="3">Probable CDP-tyvelose epimerase</fullName>
    </submittedName>
</protein>
<dbReference type="HOGENOM" id="CLU_007383_1_7_0"/>
<dbReference type="SUPFAM" id="SSF51735">
    <property type="entry name" value="NAD(P)-binding Rossmann-fold domains"/>
    <property type="match status" value="1"/>
</dbReference>